<feature type="compositionally biased region" description="Low complexity" evidence="2">
    <location>
        <begin position="380"/>
        <end position="399"/>
    </location>
</feature>
<dbReference type="GO" id="GO:0005737">
    <property type="term" value="C:cytoplasm"/>
    <property type="evidence" value="ECO:0007669"/>
    <property type="project" value="TreeGrafter"/>
</dbReference>
<feature type="compositionally biased region" description="Basic and acidic residues" evidence="2">
    <location>
        <begin position="184"/>
        <end position="196"/>
    </location>
</feature>
<feature type="region of interest" description="Disordered" evidence="2">
    <location>
        <begin position="240"/>
        <end position="259"/>
    </location>
</feature>
<evidence type="ECO:0000256" key="2">
    <source>
        <dbReference type="SAM" id="MobiDB-lite"/>
    </source>
</evidence>
<comment type="caution">
    <text evidence="3">The sequence shown here is derived from an EMBL/GenBank/DDBJ whole genome shotgun (WGS) entry which is preliminary data.</text>
</comment>
<feature type="compositionally biased region" description="Polar residues" evidence="2">
    <location>
        <begin position="240"/>
        <end position="251"/>
    </location>
</feature>
<reference evidence="3 4" key="1">
    <citation type="journal article" date="2021" name="Commun. Biol.">
        <title>The genome of Shorea leprosula (Dipterocarpaceae) highlights the ecological relevance of drought in aseasonal tropical rainforests.</title>
        <authorList>
            <person name="Ng K.K.S."/>
            <person name="Kobayashi M.J."/>
            <person name="Fawcett J.A."/>
            <person name="Hatakeyama M."/>
            <person name="Paape T."/>
            <person name="Ng C.H."/>
            <person name="Ang C.C."/>
            <person name="Tnah L.H."/>
            <person name="Lee C.T."/>
            <person name="Nishiyama T."/>
            <person name="Sese J."/>
            <person name="O'Brien M.J."/>
            <person name="Copetti D."/>
            <person name="Mohd Noor M.I."/>
            <person name="Ong R.C."/>
            <person name="Putra M."/>
            <person name="Sireger I.Z."/>
            <person name="Indrioko S."/>
            <person name="Kosugi Y."/>
            <person name="Izuno A."/>
            <person name="Isagi Y."/>
            <person name="Lee S.L."/>
            <person name="Shimizu K.K."/>
        </authorList>
    </citation>
    <scope>NUCLEOTIDE SEQUENCE [LARGE SCALE GENOMIC DNA]</scope>
    <source>
        <strain evidence="3">214</strain>
    </source>
</reference>
<proteinExistence type="inferred from homology"/>
<gene>
    <name evidence="3" type="ORF">SLEP1_g21714</name>
</gene>
<feature type="region of interest" description="Disordered" evidence="2">
    <location>
        <begin position="271"/>
        <end position="303"/>
    </location>
</feature>
<dbReference type="Pfam" id="PF04484">
    <property type="entry name" value="QWRF"/>
    <property type="match status" value="1"/>
</dbReference>
<dbReference type="AlphaFoldDB" id="A0AAV5JA04"/>
<evidence type="ECO:0008006" key="5">
    <source>
        <dbReference type="Google" id="ProtNLM"/>
    </source>
</evidence>
<feature type="region of interest" description="Disordered" evidence="2">
    <location>
        <begin position="353"/>
        <end position="399"/>
    </location>
</feature>
<sequence length="631" mass="67797">MVAAVSETINPKAQGLAAQPNSKRPPLLPSDPDNAINPRRPKSRDVSSRYLSTSSSTSSSSSMSSSSSVKRCPSPVVSRNGHSTAMATPMRAVPSAIKRSQSTERRRAVTPRSNSLDLRTVSKSNGELTEAQKLLFTSTRSLSVSFQGESFSIKVSKAKPAPSPSVARKGTPERRKQATTTPGRDGDQTENSKVERWPGSFRGSNSMNKSVDCTDDRRKLGGSGSSNVVRALQNSIDTQNSLDSRLSSASVNADKRKEEESAVQIVGSNSQCDPVVSDTESVSSGSTSGAQEGNCNGNGVGKPGGRLITVPARFWQESNSRFLRHPDPGSPVSKKTVVPAKLIAPKKVGLESPQSSLKGVVNSRGQISPIRGPARPPSPNKLGPPLSPSPLRGLSPSRVRNGVMGGLSSNVENTTSFLSFAADVKRGKVGENRIFDAHLLRLFHNRLLQWRFINAKADAALSAQRLTAEQSLHNAWISTSNLRESVRAKRIELQLLRQNLKLLSVLKGQMVYLEEWALLDGNFSSSLLGATEALRASTLRLPVVGGARTDIRKLNDAICSAIHVMQTMASSVCSLMSKVGEVNSLLVELENISANERALLDQCKDLLSSIAAMQVTECSLRTHILQLQRLP</sequence>
<feature type="compositionally biased region" description="Polar residues" evidence="2">
    <location>
        <begin position="202"/>
        <end position="211"/>
    </location>
</feature>
<keyword evidence="4" id="KW-1185">Reference proteome</keyword>
<feature type="region of interest" description="Disordered" evidence="2">
    <location>
        <begin position="154"/>
        <end position="226"/>
    </location>
</feature>
<comment type="similarity">
    <text evidence="1">Belongs to the QWRF family.</text>
</comment>
<accession>A0AAV5JA04</accession>
<evidence type="ECO:0000313" key="3">
    <source>
        <dbReference type="EMBL" id="GKV10332.1"/>
    </source>
</evidence>
<dbReference type="PANTHER" id="PTHR31807:SF38">
    <property type="entry name" value="QWRF MOTIF-CONTAINING PROTEIN 9"/>
    <property type="match status" value="1"/>
</dbReference>
<feature type="region of interest" description="Disordered" evidence="2">
    <location>
        <begin position="1"/>
        <end position="117"/>
    </location>
</feature>
<dbReference type="PANTHER" id="PTHR31807">
    <property type="entry name" value="AUGMIN FAMILY MEMBER"/>
    <property type="match status" value="1"/>
</dbReference>
<name>A0AAV5JA04_9ROSI</name>
<dbReference type="GO" id="GO:0008017">
    <property type="term" value="F:microtubule binding"/>
    <property type="evidence" value="ECO:0007669"/>
    <property type="project" value="TreeGrafter"/>
</dbReference>
<dbReference type="Proteomes" id="UP001054252">
    <property type="component" value="Unassembled WGS sequence"/>
</dbReference>
<feature type="compositionally biased region" description="Low complexity" evidence="2">
    <location>
        <begin position="275"/>
        <end position="289"/>
    </location>
</feature>
<dbReference type="GO" id="GO:0005880">
    <property type="term" value="C:nuclear microtubule"/>
    <property type="evidence" value="ECO:0007669"/>
    <property type="project" value="TreeGrafter"/>
</dbReference>
<dbReference type="GO" id="GO:0051225">
    <property type="term" value="P:spindle assembly"/>
    <property type="evidence" value="ECO:0007669"/>
    <property type="project" value="TreeGrafter"/>
</dbReference>
<evidence type="ECO:0000313" key="4">
    <source>
        <dbReference type="Proteomes" id="UP001054252"/>
    </source>
</evidence>
<protein>
    <recommendedName>
        <fullName evidence="5">QWRF motif-containing protein 2</fullName>
    </recommendedName>
</protein>
<feature type="compositionally biased region" description="Low complexity" evidence="2">
    <location>
        <begin position="48"/>
        <end position="79"/>
    </location>
</feature>
<dbReference type="InterPro" id="IPR007573">
    <property type="entry name" value="QWRF"/>
</dbReference>
<dbReference type="EMBL" id="BPVZ01000032">
    <property type="protein sequence ID" value="GKV10332.1"/>
    <property type="molecule type" value="Genomic_DNA"/>
</dbReference>
<organism evidence="3 4">
    <name type="scientific">Rubroshorea leprosula</name>
    <dbReference type="NCBI Taxonomy" id="152421"/>
    <lineage>
        <taxon>Eukaryota</taxon>
        <taxon>Viridiplantae</taxon>
        <taxon>Streptophyta</taxon>
        <taxon>Embryophyta</taxon>
        <taxon>Tracheophyta</taxon>
        <taxon>Spermatophyta</taxon>
        <taxon>Magnoliopsida</taxon>
        <taxon>eudicotyledons</taxon>
        <taxon>Gunneridae</taxon>
        <taxon>Pentapetalae</taxon>
        <taxon>rosids</taxon>
        <taxon>malvids</taxon>
        <taxon>Malvales</taxon>
        <taxon>Dipterocarpaceae</taxon>
        <taxon>Rubroshorea</taxon>
    </lineage>
</organism>
<evidence type="ECO:0000256" key="1">
    <source>
        <dbReference type="ARBA" id="ARBA00010016"/>
    </source>
</evidence>